<evidence type="ECO:0000313" key="2">
    <source>
        <dbReference type="EMBL" id="CAH1426237.1"/>
    </source>
</evidence>
<feature type="compositionally biased region" description="Acidic residues" evidence="1">
    <location>
        <begin position="309"/>
        <end position="322"/>
    </location>
</feature>
<protein>
    <recommendedName>
        <fullName evidence="4">RRM domain-containing protein</fullName>
    </recommendedName>
</protein>
<dbReference type="Proteomes" id="UP001157418">
    <property type="component" value="Unassembled WGS sequence"/>
</dbReference>
<dbReference type="EMBL" id="CAKMRJ010002223">
    <property type="protein sequence ID" value="CAH1426237.1"/>
    <property type="molecule type" value="Genomic_DNA"/>
</dbReference>
<gene>
    <name evidence="2" type="ORF">LVIROSA_LOCUS13327</name>
</gene>
<dbReference type="InterPro" id="IPR012677">
    <property type="entry name" value="Nucleotide-bd_a/b_plait_sf"/>
</dbReference>
<feature type="region of interest" description="Disordered" evidence="1">
    <location>
        <begin position="308"/>
        <end position="382"/>
    </location>
</feature>
<dbReference type="InterPro" id="IPR035979">
    <property type="entry name" value="RBD_domain_sf"/>
</dbReference>
<dbReference type="SUPFAM" id="SSF54928">
    <property type="entry name" value="RNA-binding domain, RBD"/>
    <property type="match status" value="1"/>
</dbReference>
<dbReference type="PANTHER" id="PTHR34427:SF5">
    <property type="entry name" value="DUF4283 DOMAIN-CONTAINING PROTEIN"/>
    <property type="match status" value="1"/>
</dbReference>
<dbReference type="GO" id="GO:0003676">
    <property type="term" value="F:nucleic acid binding"/>
    <property type="evidence" value="ECO:0007669"/>
    <property type="project" value="InterPro"/>
</dbReference>
<dbReference type="PANTHER" id="PTHR34427">
    <property type="entry name" value="DUF4283 DOMAIN PROTEIN"/>
    <property type="match status" value="1"/>
</dbReference>
<keyword evidence="3" id="KW-1185">Reference proteome</keyword>
<evidence type="ECO:0008006" key="4">
    <source>
        <dbReference type="Google" id="ProtNLM"/>
    </source>
</evidence>
<feature type="compositionally biased region" description="Polar residues" evidence="1">
    <location>
        <begin position="337"/>
        <end position="352"/>
    </location>
</feature>
<organism evidence="2 3">
    <name type="scientific">Lactuca virosa</name>
    <dbReference type="NCBI Taxonomy" id="75947"/>
    <lineage>
        <taxon>Eukaryota</taxon>
        <taxon>Viridiplantae</taxon>
        <taxon>Streptophyta</taxon>
        <taxon>Embryophyta</taxon>
        <taxon>Tracheophyta</taxon>
        <taxon>Spermatophyta</taxon>
        <taxon>Magnoliopsida</taxon>
        <taxon>eudicotyledons</taxon>
        <taxon>Gunneridae</taxon>
        <taxon>Pentapetalae</taxon>
        <taxon>asterids</taxon>
        <taxon>campanulids</taxon>
        <taxon>Asterales</taxon>
        <taxon>Asteraceae</taxon>
        <taxon>Cichorioideae</taxon>
        <taxon>Cichorieae</taxon>
        <taxon>Lactucinae</taxon>
        <taxon>Lactuca</taxon>
    </lineage>
</organism>
<comment type="caution">
    <text evidence="2">The sequence shown here is derived from an EMBL/GenBank/DDBJ whole genome shotgun (WGS) entry which is preliminary data.</text>
</comment>
<sequence>MKPDIEHFKVFGCIGYVHVHRQGRTRLDERRHMCIFLGERKNGRKFAFVRFRNVVDVKEFEGRLNGIKFQNVQLVVNLEKNKRKPPEMTHGLRNKESRTMNSKSVAQWGMRDHISFAEVIKPTRQEPKPRNIPTPIMMSKVQYMNKYWTRNTIVIGEAISLTHLSNLPSLLTIMEGEDVEVKYVGGLYVLLEFHNSVNAKTFINMSSRWKDLLKWVKLGDEAELRFERVAWIRLVGFSLKLWDDKNFVAIANSFGKIIWPCDEFPHHVDMSFPKIGILTTIRKCINEEITEDEDDDDEDGVFYTWLPNNDEDIEDGEIDPNSEELRSDVVPTPSKKPANNNELTIRETNQVCESPAMEPLVKEDQKSQRIGNHNKSEDVQAP</sequence>
<dbReference type="AlphaFoldDB" id="A0AAU9MHS6"/>
<evidence type="ECO:0000256" key="1">
    <source>
        <dbReference type="SAM" id="MobiDB-lite"/>
    </source>
</evidence>
<name>A0AAU9MHS6_9ASTR</name>
<dbReference type="Gene3D" id="3.30.70.330">
    <property type="match status" value="1"/>
</dbReference>
<reference evidence="2 3" key="1">
    <citation type="submission" date="2022-01" db="EMBL/GenBank/DDBJ databases">
        <authorList>
            <person name="Xiong W."/>
            <person name="Schranz E."/>
        </authorList>
    </citation>
    <scope>NUCLEOTIDE SEQUENCE [LARGE SCALE GENOMIC DNA]</scope>
</reference>
<proteinExistence type="predicted"/>
<evidence type="ECO:0000313" key="3">
    <source>
        <dbReference type="Proteomes" id="UP001157418"/>
    </source>
</evidence>
<accession>A0AAU9MHS6</accession>